<feature type="transmembrane region" description="Helical" evidence="1">
    <location>
        <begin position="63"/>
        <end position="84"/>
    </location>
</feature>
<evidence type="ECO:0000256" key="1">
    <source>
        <dbReference type="SAM" id="Phobius"/>
    </source>
</evidence>
<evidence type="ECO:0000313" key="3">
    <source>
        <dbReference type="Proteomes" id="UP000294832"/>
    </source>
</evidence>
<dbReference type="Pfam" id="PF14163">
    <property type="entry name" value="SieB"/>
    <property type="match status" value="1"/>
</dbReference>
<protein>
    <submittedName>
        <fullName evidence="2">Superinfection exclusion protein B</fullName>
    </submittedName>
</protein>
<sequence>MFLTPGIFMKRFRLALPKKISMRGLLLRLSLWGMLLTTLLLFVPSPLLHLVSLDEWTINNGHYIGLGLLCSLAYIGALVVNFLLDEAIKYLQGRRVDDAIEEKVQLLDPAERALLREFFLQGSSVLTMPKDDLVVQSLLRSHILECIGNERHYAIQGPTADFKISMKARKYLNRRILRLPAGELSKEDMQHLIKTRPQFINNLAQVRKHAA</sequence>
<name>A0A4R2FKH9_9GAMM</name>
<keyword evidence="1" id="KW-0472">Membrane</keyword>
<dbReference type="EMBL" id="SLWF01000001">
    <property type="protein sequence ID" value="TCN90560.1"/>
    <property type="molecule type" value="Genomic_DNA"/>
</dbReference>
<organism evidence="2 3">
    <name type="scientific">Shewanella fodinae</name>
    <dbReference type="NCBI Taxonomy" id="552357"/>
    <lineage>
        <taxon>Bacteria</taxon>
        <taxon>Pseudomonadati</taxon>
        <taxon>Pseudomonadota</taxon>
        <taxon>Gammaproteobacteria</taxon>
        <taxon>Alteromonadales</taxon>
        <taxon>Shewanellaceae</taxon>
        <taxon>Shewanella</taxon>
    </lineage>
</organism>
<evidence type="ECO:0000313" key="2">
    <source>
        <dbReference type="EMBL" id="TCN90560.1"/>
    </source>
</evidence>
<dbReference type="AlphaFoldDB" id="A0A4R2FKH9"/>
<comment type="caution">
    <text evidence="2">The sequence shown here is derived from an EMBL/GenBank/DDBJ whole genome shotgun (WGS) entry which is preliminary data.</text>
</comment>
<proteinExistence type="predicted"/>
<keyword evidence="1" id="KW-1133">Transmembrane helix</keyword>
<dbReference type="Proteomes" id="UP000294832">
    <property type="component" value="Unassembled WGS sequence"/>
</dbReference>
<keyword evidence="1" id="KW-0812">Transmembrane</keyword>
<gene>
    <name evidence="2" type="ORF">EDC91_10130</name>
</gene>
<dbReference type="InterPro" id="IPR025982">
    <property type="entry name" value="SieB"/>
</dbReference>
<reference evidence="2 3" key="1">
    <citation type="submission" date="2019-03" db="EMBL/GenBank/DDBJ databases">
        <title>Freshwater and sediment microbial communities from various areas in North America, analyzing microbe dynamics in response to fracking.</title>
        <authorList>
            <person name="Lamendella R."/>
        </authorList>
    </citation>
    <scope>NUCLEOTIDE SEQUENCE [LARGE SCALE GENOMIC DNA]</scope>
    <source>
        <strain evidence="2 3">74A</strain>
    </source>
</reference>
<accession>A0A4R2FKH9</accession>
<keyword evidence="3" id="KW-1185">Reference proteome</keyword>
<feature type="transmembrane region" description="Helical" evidence="1">
    <location>
        <begin position="20"/>
        <end position="43"/>
    </location>
</feature>